<evidence type="ECO:0000313" key="1">
    <source>
        <dbReference type="EMBL" id="CAF1254943.1"/>
    </source>
</evidence>
<name>A0A8S2PQT7_9BILA</name>
<dbReference type="Proteomes" id="UP000682733">
    <property type="component" value="Unassembled WGS sequence"/>
</dbReference>
<evidence type="ECO:0000313" key="2">
    <source>
        <dbReference type="EMBL" id="CAF4062035.1"/>
    </source>
</evidence>
<sequence length="57" mass="6614">MDTKSPLGQEKCTVFSTTFVLHLQVYYPINYEFHGALANVIRFGEEELIEYVTSNRN</sequence>
<reference evidence="2" key="1">
    <citation type="submission" date="2021-02" db="EMBL/GenBank/DDBJ databases">
        <authorList>
            <person name="Nowell W R."/>
        </authorList>
    </citation>
    <scope>NUCLEOTIDE SEQUENCE</scope>
</reference>
<dbReference type="EMBL" id="CAJOBA010038510">
    <property type="protein sequence ID" value="CAF4062035.1"/>
    <property type="molecule type" value="Genomic_DNA"/>
</dbReference>
<dbReference type="Proteomes" id="UP000677228">
    <property type="component" value="Unassembled WGS sequence"/>
</dbReference>
<protein>
    <submittedName>
        <fullName evidence="2">Uncharacterized protein</fullName>
    </submittedName>
</protein>
<feature type="non-terminal residue" evidence="2">
    <location>
        <position position="57"/>
    </location>
</feature>
<gene>
    <name evidence="1" type="ORF">OVA965_LOCUS26448</name>
    <name evidence="2" type="ORF">TMI583_LOCUS27188</name>
</gene>
<organism evidence="2 3">
    <name type="scientific">Didymodactylos carnosus</name>
    <dbReference type="NCBI Taxonomy" id="1234261"/>
    <lineage>
        <taxon>Eukaryota</taxon>
        <taxon>Metazoa</taxon>
        <taxon>Spiralia</taxon>
        <taxon>Gnathifera</taxon>
        <taxon>Rotifera</taxon>
        <taxon>Eurotatoria</taxon>
        <taxon>Bdelloidea</taxon>
        <taxon>Philodinida</taxon>
        <taxon>Philodinidae</taxon>
        <taxon>Didymodactylos</taxon>
    </lineage>
</organism>
<comment type="caution">
    <text evidence="2">The sequence shown here is derived from an EMBL/GenBank/DDBJ whole genome shotgun (WGS) entry which is preliminary data.</text>
</comment>
<dbReference type="AlphaFoldDB" id="A0A8S2PQT7"/>
<accession>A0A8S2PQT7</accession>
<proteinExistence type="predicted"/>
<evidence type="ECO:0000313" key="3">
    <source>
        <dbReference type="Proteomes" id="UP000682733"/>
    </source>
</evidence>
<dbReference type="EMBL" id="CAJNOK010016958">
    <property type="protein sequence ID" value="CAF1254943.1"/>
    <property type="molecule type" value="Genomic_DNA"/>
</dbReference>